<evidence type="ECO:0000313" key="8">
    <source>
        <dbReference type="Proteomes" id="UP000501690"/>
    </source>
</evidence>
<sequence>MAQLENGSEMNFSFAGMKNLVNRLPSPLNLKTIPVIALIACYTVMELSVVSTLVDYLSDSGKVKDLRITAALNNLQDSLSSLLFIFVSLISEAYTGPFNMITVCSAASIQGLMLLWISASSAFGAVYAAMLFLALGKSGQKLLENFLEHQQEATLIEATKKCEIKYGSTLKKNEEDLIRKLLKTTSSLFVGFLAIVFTCFFIEYYEELFRYLAVSMGGGYLLFLFGSTKYRHEKVAVESNLGRIFRICKATCGRKKSDFPASIIQQQDSRHLEVSPDTQEGDGRVCTVKDVRDVKSLVPMFRLCFARHYHASENLDTQIVEDEQLLGADSKLENSARMGQNGQTGGGLSTRWNPNEESAVVALSTKLENGSEMNFSFAGMKNLVNRLPSPLNLKTIPVIALIACYTVMELSVVSTLVDYLSDSGKVKDLRITAALNNLQDSLSSLLFIFVSLISEAYTGPFNMITVCSAASIQGLMLLWISASSAFGAVYAAMLFLALGKSGQKLLENFLEHQQEATLIEATKKCEIKYGSTLKKNEEDLIRKLLKTTSSLFVGFLAIVFTCFFIEYYEELFRYLAVSMGGGYLLFLFGSTKYRHEKVAVESNLGRIFRICKATCGRKKSDFPASIIQQQDSRHLEVSPDTQEGDGRVCTVKDVRDVKSLVPMFRLCFAFFAYSLLVATGNTYFVAQASTMLTTKDFTSKRFAVGTSIIRIVFGMFCAVICCLVARKVEFQRLSLPVMIDENNGELIRPVRITALVPQFILLGMTEALVKGGLESLFLAHVAKSMQSFVDSYSELVHSIGKLFLIPLVLTFGGSWFKESIDTTHLDRFYLMLGILNATFLLVFIYSSFKYSYKGICYEDDDDHQPDTEAFNEQGNLFNLSTTINRSQGDFKRHKALNSTFPKFNYDRRISYGITNLLA</sequence>
<dbReference type="GO" id="GO:0022857">
    <property type="term" value="F:transmembrane transporter activity"/>
    <property type="evidence" value="ECO:0007669"/>
    <property type="project" value="InterPro"/>
</dbReference>
<organism evidence="7 8">
    <name type="scientific">Vigna unguiculata</name>
    <name type="common">Cowpea</name>
    <dbReference type="NCBI Taxonomy" id="3917"/>
    <lineage>
        <taxon>Eukaryota</taxon>
        <taxon>Viridiplantae</taxon>
        <taxon>Streptophyta</taxon>
        <taxon>Embryophyta</taxon>
        <taxon>Tracheophyta</taxon>
        <taxon>Spermatophyta</taxon>
        <taxon>Magnoliopsida</taxon>
        <taxon>eudicotyledons</taxon>
        <taxon>Gunneridae</taxon>
        <taxon>Pentapetalae</taxon>
        <taxon>rosids</taxon>
        <taxon>fabids</taxon>
        <taxon>Fabales</taxon>
        <taxon>Fabaceae</taxon>
        <taxon>Papilionoideae</taxon>
        <taxon>50 kb inversion clade</taxon>
        <taxon>NPAAA clade</taxon>
        <taxon>indigoferoid/millettioid clade</taxon>
        <taxon>Phaseoleae</taxon>
        <taxon>Vigna</taxon>
    </lineage>
</organism>
<dbReference type="Pfam" id="PF00854">
    <property type="entry name" value="PTR2"/>
    <property type="match status" value="1"/>
</dbReference>
<dbReference type="Proteomes" id="UP000501690">
    <property type="component" value="Linkage Group LG8"/>
</dbReference>
<feature type="transmembrane region" description="Helical" evidence="6">
    <location>
        <begin position="571"/>
        <end position="588"/>
    </location>
</feature>
<comment type="similarity">
    <text evidence="2">Belongs to the major facilitator superfamily. Proton-dependent oligopeptide transporter (POT/PTR) (TC 2.A.17) family.</text>
</comment>
<evidence type="ECO:0000256" key="5">
    <source>
        <dbReference type="ARBA" id="ARBA00023136"/>
    </source>
</evidence>
<dbReference type="InterPro" id="IPR036259">
    <property type="entry name" value="MFS_trans_sf"/>
</dbReference>
<feature type="transmembrane region" description="Helical" evidence="6">
    <location>
        <begin position="208"/>
        <end position="225"/>
    </location>
</feature>
<evidence type="ECO:0000256" key="2">
    <source>
        <dbReference type="ARBA" id="ARBA00005982"/>
    </source>
</evidence>
<feature type="transmembrane region" description="Helical" evidence="6">
    <location>
        <begin position="476"/>
        <end position="498"/>
    </location>
</feature>
<evidence type="ECO:0000256" key="4">
    <source>
        <dbReference type="ARBA" id="ARBA00022989"/>
    </source>
</evidence>
<dbReference type="PANTHER" id="PTHR11654">
    <property type="entry name" value="OLIGOPEPTIDE TRANSPORTER-RELATED"/>
    <property type="match status" value="1"/>
</dbReference>
<gene>
    <name evidence="7" type="ORF">DEO72_LG8g1806</name>
</gene>
<dbReference type="InterPro" id="IPR000109">
    <property type="entry name" value="POT_fam"/>
</dbReference>
<name>A0A4D6MQF1_VIGUN</name>
<feature type="transmembrane region" description="Helical" evidence="6">
    <location>
        <begin position="828"/>
        <end position="848"/>
    </location>
</feature>
<evidence type="ECO:0000256" key="3">
    <source>
        <dbReference type="ARBA" id="ARBA00022692"/>
    </source>
</evidence>
<keyword evidence="4 6" id="KW-1133">Transmembrane helix</keyword>
<reference evidence="7 8" key="1">
    <citation type="submission" date="2019-04" db="EMBL/GenBank/DDBJ databases">
        <title>An improved genome assembly and genetic linkage map for asparagus bean, Vigna unguiculata ssp. sesquipedialis.</title>
        <authorList>
            <person name="Xia Q."/>
            <person name="Zhang R."/>
            <person name="Dong Y."/>
        </authorList>
    </citation>
    <scope>NUCLEOTIDE SEQUENCE [LARGE SCALE GENOMIC DNA]</scope>
    <source>
        <tissue evidence="7">Leaf</tissue>
    </source>
</reference>
<dbReference type="EMBL" id="CP039352">
    <property type="protein sequence ID" value="QCE03780.1"/>
    <property type="molecule type" value="Genomic_DNA"/>
</dbReference>
<keyword evidence="5 6" id="KW-0472">Membrane</keyword>
<feature type="transmembrane region" description="Helical" evidence="6">
    <location>
        <begin position="544"/>
        <end position="565"/>
    </location>
</feature>
<feature type="transmembrane region" description="Helical" evidence="6">
    <location>
        <begin position="704"/>
        <end position="725"/>
    </location>
</feature>
<feature type="transmembrane region" description="Helical" evidence="6">
    <location>
        <begin position="33"/>
        <end position="58"/>
    </location>
</feature>
<keyword evidence="8" id="KW-1185">Reference proteome</keyword>
<keyword evidence="3 6" id="KW-0812">Transmembrane</keyword>
<dbReference type="GO" id="GO:0016020">
    <property type="term" value="C:membrane"/>
    <property type="evidence" value="ECO:0007669"/>
    <property type="project" value="UniProtKB-SubCell"/>
</dbReference>
<protein>
    <submittedName>
        <fullName evidence="7">Solute carrier family 15</fullName>
    </submittedName>
</protein>
<feature type="transmembrane region" description="Helical" evidence="6">
    <location>
        <begin position="445"/>
        <end position="464"/>
    </location>
</feature>
<dbReference type="Gene3D" id="1.20.1250.20">
    <property type="entry name" value="MFS general substrate transporter like domains"/>
    <property type="match status" value="2"/>
</dbReference>
<dbReference type="AlphaFoldDB" id="A0A4D6MQF1"/>
<proteinExistence type="inferred from homology"/>
<feature type="transmembrane region" description="Helical" evidence="6">
    <location>
        <begin position="79"/>
        <end position="101"/>
    </location>
</feature>
<evidence type="ECO:0000256" key="1">
    <source>
        <dbReference type="ARBA" id="ARBA00004141"/>
    </source>
</evidence>
<feature type="transmembrane region" description="Helical" evidence="6">
    <location>
        <begin position="113"/>
        <end position="135"/>
    </location>
</feature>
<evidence type="ECO:0000313" key="7">
    <source>
        <dbReference type="EMBL" id="QCE03780.1"/>
    </source>
</evidence>
<accession>A0A4D6MQF1</accession>
<feature type="transmembrane region" description="Helical" evidence="6">
    <location>
        <begin position="181"/>
        <end position="202"/>
    </location>
</feature>
<evidence type="ECO:0000256" key="6">
    <source>
        <dbReference type="SAM" id="Phobius"/>
    </source>
</evidence>
<comment type="subcellular location">
    <subcellularLocation>
        <location evidence="1">Membrane</location>
        <topology evidence="1">Multi-pass membrane protein</topology>
    </subcellularLocation>
</comment>
<feature type="transmembrane region" description="Helical" evidence="6">
    <location>
        <begin position="795"/>
        <end position="816"/>
    </location>
</feature>
<feature type="transmembrane region" description="Helical" evidence="6">
    <location>
        <begin position="663"/>
        <end position="684"/>
    </location>
</feature>